<dbReference type="AlphaFoldDB" id="A0A9Q3IGQ4"/>
<feature type="compositionally biased region" description="Polar residues" evidence="1">
    <location>
        <begin position="1"/>
        <end position="17"/>
    </location>
</feature>
<evidence type="ECO:0000256" key="1">
    <source>
        <dbReference type="SAM" id="MobiDB-lite"/>
    </source>
</evidence>
<evidence type="ECO:0000313" key="2">
    <source>
        <dbReference type="EMBL" id="MBW0538480.1"/>
    </source>
</evidence>
<gene>
    <name evidence="2" type="ORF">O181_078195</name>
</gene>
<feature type="region of interest" description="Disordered" evidence="1">
    <location>
        <begin position="1"/>
        <end position="99"/>
    </location>
</feature>
<proteinExistence type="predicted"/>
<organism evidence="2 3">
    <name type="scientific">Austropuccinia psidii MF-1</name>
    <dbReference type="NCBI Taxonomy" id="1389203"/>
    <lineage>
        <taxon>Eukaryota</taxon>
        <taxon>Fungi</taxon>
        <taxon>Dikarya</taxon>
        <taxon>Basidiomycota</taxon>
        <taxon>Pucciniomycotina</taxon>
        <taxon>Pucciniomycetes</taxon>
        <taxon>Pucciniales</taxon>
        <taxon>Sphaerophragmiaceae</taxon>
        <taxon>Austropuccinia</taxon>
    </lineage>
</organism>
<evidence type="ECO:0000313" key="3">
    <source>
        <dbReference type="Proteomes" id="UP000765509"/>
    </source>
</evidence>
<sequence length="126" mass="13693">MPVQHISPSKNTISQRHQAVLTPKERAPLDCTPSVHQLTSNLDKGPQMEGAAPSRKGGWKPRRSTSFSGLLGGYPGISQGPRSRVGESEDEENYAWAGSPEASEAVKILPILINLFSLKLNQIFSK</sequence>
<keyword evidence="3" id="KW-1185">Reference proteome</keyword>
<accession>A0A9Q3IGQ4</accession>
<comment type="caution">
    <text evidence="2">The sequence shown here is derived from an EMBL/GenBank/DDBJ whole genome shotgun (WGS) entry which is preliminary data.</text>
</comment>
<protein>
    <submittedName>
        <fullName evidence="2">Uncharacterized protein</fullName>
    </submittedName>
</protein>
<dbReference type="Proteomes" id="UP000765509">
    <property type="component" value="Unassembled WGS sequence"/>
</dbReference>
<reference evidence="2" key="1">
    <citation type="submission" date="2021-03" db="EMBL/GenBank/DDBJ databases">
        <title>Draft genome sequence of rust myrtle Austropuccinia psidii MF-1, a brazilian biotype.</title>
        <authorList>
            <person name="Quecine M.C."/>
            <person name="Pachon D.M.R."/>
            <person name="Bonatelli M.L."/>
            <person name="Correr F.H."/>
            <person name="Franceschini L.M."/>
            <person name="Leite T.F."/>
            <person name="Margarido G.R.A."/>
            <person name="Almeida C.A."/>
            <person name="Ferrarezi J.A."/>
            <person name="Labate C.A."/>
        </authorList>
    </citation>
    <scope>NUCLEOTIDE SEQUENCE</scope>
    <source>
        <strain evidence="2">MF-1</strain>
    </source>
</reference>
<name>A0A9Q3IGQ4_9BASI</name>
<dbReference type="EMBL" id="AVOT02043062">
    <property type="protein sequence ID" value="MBW0538480.1"/>
    <property type="molecule type" value="Genomic_DNA"/>
</dbReference>